<dbReference type="Gene3D" id="3.40.50.1000">
    <property type="entry name" value="HAD superfamily/HAD-like"/>
    <property type="match status" value="1"/>
</dbReference>
<dbReference type="AlphaFoldDB" id="A0A7D5T8K3"/>
<keyword evidence="2 3" id="KW-0378">Hydrolase</keyword>
<dbReference type="InterPro" id="IPR023214">
    <property type="entry name" value="HAD_sf"/>
</dbReference>
<reference evidence="3 4" key="1">
    <citation type="submission" date="2020-07" db="EMBL/GenBank/DDBJ databases">
        <title>Halosimplex pelagicum sp. nov. and Halosimplex rubrum sp. nov., isolated from salted brown alga Laminaria, and emended description of the genus Halosimplex.</title>
        <authorList>
            <person name="Cui H."/>
        </authorList>
    </citation>
    <scope>NUCLEOTIDE SEQUENCE [LARGE SCALE GENOMIC DNA]</scope>
    <source>
        <strain evidence="3 4">R27</strain>
    </source>
</reference>
<accession>A0A7D5T8K3</accession>
<dbReference type="EMBL" id="CP058910">
    <property type="protein sequence ID" value="QLH79949.1"/>
    <property type="molecule type" value="Genomic_DNA"/>
</dbReference>
<dbReference type="InterPro" id="IPR006439">
    <property type="entry name" value="HAD-SF_hydro_IA"/>
</dbReference>
<evidence type="ECO:0000256" key="1">
    <source>
        <dbReference type="ARBA" id="ARBA00007958"/>
    </source>
</evidence>
<comment type="similarity">
    <text evidence="1">Belongs to the HAD-like hydrolase superfamily.</text>
</comment>
<evidence type="ECO:0000313" key="3">
    <source>
        <dbReference type="EMBL" id="QLH79949.1"/>
    </source>
</evidence>
<name>A0A7D5T8K3_9EURY</name>
<dbReference type="SUPFAM" id="SSF56784">
    <property type="entry name" value="HAD-like"/>
    <property type="match status" value="1"/>
</dbReference>
<proteinExistence type="inferred from homology"/>
<dbReference type="Pfam" id="PF00702">
    <property type="entry name" value="Hydrolase"/>
    <property type="match status" value="1"/>
</dbReference>
<dbReference type="PANTHER" id="PTHR43316">
    <property type="entry name" value="HYDROLASE, HALOACID DELAHOGENASE-RELATED"/>
    <property type="match status" value="1"/>
</dbReference>
<evidence type="ECO:0000256" key="2">
    <source>
        <dbReference type="ARBA" id="ARBA00022801"/>
    </source>
</evidence>
<dbReference type="Gene3D" id="1.20.120.1600">
    <property type="match status" value="1"/>
</dbReference>
<sequence length="209" mass="21647">MVVSFDLFGTLVAVSRPAEPAEAVARQLRERGVAVPDDWARAYREPQVTVEPGAELPLSDHVGHALASRGVDAEAETVAAAVRAAFDGPVDTREGAEAAVAAAAEGAPVGVLSNCSVDGLVERTLERSELAVDRFDAVVASVDCGWRKPDRRAFEAVADALGVPVADLVHVGDDPATDGGAGDVGARSVLLDDIGLADLPTRLEGMECR</sequence>
<protein>
    <submittedName>
        <fullName evidence="3">HAD family hydrolase</fullName>
    </submittedName>
</protein>
<dbReference type="NCBIfam" id="TIGR01549">
    <property type="entry name" value="HAD-SF-IA-v1"/>
    <property type="match status" value="1"/>
</dbReference>
<dbReference type="OrthoDB" id="238326at2157"/>
<gene>
    <name evidence="3" type="ORF">HZS55_07780</name>
</gene>
<evidence type="ECO:0000313" key="4">
    <source>
        <dbReference type="Proteomes" id="UP000509667"/>
    </source>
</evidence>
<dbReference type="PANTHER" id="PTHR43316:SF3">
    <property type="entry name" value="HALOACID DEHALOGENASE, TYPE II (AFU_ORTHOLOGUE AFUA_2G07750)-RELATED"/>
    <property type="match status" value="1"/>
</dbReference>
<dbReference type="GO" id="GO:0016787">
    <property type="term" value="F:hydrolase activity"/>
    <property type="evidence" value="ECO:0007669"/>
    <property type="project" value="UniProtKB-KW"/>
</dbReference>
<dbReference type="Proteomes" id="UP000509667">
    <property type="component" value="Chromosome"/>
</dbReference>
<dbReference type="KEGG" id="hrr:HZS55_07780"/>
<dbReference type="InterPro" id="IPR051540">
    <property type="entry name" value="S-2-haloacid_dehalogenase"/>
</dbReference>
<dbReference type="InterPro" id="IPR036412">
    <property type="entry name" value="HAD-like_sf"/>
</dbReference>
<keyword evidence="4" id="KW-1185">Reference proteome</keyword>
<organism evidence="3 4">
    <name type="scientific">Halosimplex rubrum</name>
    <dbReference type="NCBI Taxonomy" id="869889"/>
    <lineage>
        <taxon>Archaea</taxon>
        <taxon>Methanobacteriati</taxon>
        <taxon>Methanobacteriota</taxon>
        <taxon>Stenosarchaea group</taxon>
        <taxon>Halobacteria</taxon>
        <taxon>Halobacteriales</taxon>
        <taxon>Haloarculaceae</taxon>
        <taxon>Halosimplex</taxon>
    </lineage>
</organism>